<evidence type="ECO:0000313" key="11">
    <source>
        <dbReference type="EnsemblMetazoa" id="XP_020908489.1"/>
    </source>
</evidence>
<evidence type="ECO:0000256" key="4">
    <source>
        <dbReference type="ARBA" id="ARBA00022723"/>
    </source>
</evidence>
<dbReference type="GO" id="GO:0005829">
    <property type="term" value="C:cytosol"/>
    <property type="evidence" value="ECO:0007669"/>
    <property type="project" value="TreeGrafter"/>
</dbReference>
<dbReference type="PANTHER" id="PTHR42714:SF2">
    <property type="entry name" value="TRNA MODIFICATION GTPASE GTPBP3, MITOCHONDRIAL"/>
    <property type="match status" value="1"/>
</dbReference>
<dbReference type="PANTHER" id="PTHR42714">
    <property type="entry name" value="TRNA MODIFICATION GTPASE GTPBP3"/>
    <property type="match status" value="1"/>
</dbReference>
<dbReference type="GO" id="GO:0046872">
    <property type="term" value="F:metal ion binding"/>
    <property type="evidence" value="ECO:0007669"/>
    <property type="project" value="UniProtKB-KW"/>
</dbReference>
<keyword evidence="12" id="KW-1185">Reference proteome</keyword>
<dbReference type="RefSeq" id="XP_020908489.1">
    <property type="nucleotide sequence ID" value="XM_021052830.1"/>
</dbReference>
<dbReference type="GO" id="GO:0005525">
    <property type="term" value="F:GTP binding"/>
    <property type="evidence" value="ECO:0007669"/>
    <property type="project" value="UniProtKB-KW"/>
</dbReference>
<dbReference type="Gene3D" id="3.30.1360.120">
    <property type="entry name" value="Probable tRNA modification gtpase trme, domain 1"/>
    <property type="match status" value="1"/>
</dbReference>
<evidence type="ECO:0000256" key="2">
    <source>
        <dbReference type="ARBA" id="ARBA00022490"/>
    </source>
</evidence>
<evidence type="ECO:0000256" key="8">
    <source>
        <dbReference type="ARBA" id="ARBA00022958"/>
    </source>
</evidence>
<evidence type="ECO:0000256" key="6">
    <source>
        <dbReference type="ARBA" id="ARBA00022801"/>
    </source>
</evidence>
<sequence length="342" mass="37194">QIIAALIEAGCRLAEPGEYTQRAFLNGKMDLSQAEAVADLIASQSRNAHDIALKQLRGGFSSELKDLREKLIHFASLVELELDFAEEDVEFADRTELKQLVSDVLTYIRRLSESFELGNAIKNGVPVAIVGAPNTGKSTLLNRLLGDDRAIVSDIAGTTRDVIEETLNIEGILFRLIDTAGIRENAEEIEAMGIERSKEKIKQAKVVLCMADASDANGLNEAITWAETLKSTHPEKKIRLIINKSDLAQPEKGDAIVISAKEGQNIDALKSWMLEAVTDGFDMANETIVSNARHNAALIKTAEALEKALEGLETGITGDFVAMDIRQAMFELGSITGDISTD</sequence>
<evidence type="ECO:0000313" key="12">
    <source>
        <dbReference type="Proteomes" id="UP000887567"/>
    </source>
</evidence>
<dbReference type="GO" id="GO:0003924">
    <property type="term" value="F:GTPase activity"/>
    <property type="evidence" value="ECO:0007669"/>
    <property type="project" value="InterPro"/>
</dbReference>
<dbReference type="Pfam" id="PF01926">
    <property type="entry name" value="MMR_HSR1"/>
    <property type="match status" value="1"/>
</dbReference>
<keyword evidence="3" id="KW-0819">tRNA processing</keyword>
<keyword evidence="4" id="KW-0479">Metal-binding</keyword>
<dbReference type="GeneID" id="110246482"/>
<reference evidence="11" key="1">
    <citation type="submission" date="2022-11" db="UniProtKB">
        <authorList>
            <consortium name="EnsemblMetazoa"/>
        </authorList>
    </citation>
    <scope>IDENTIFICATION</scope>
</reference>
<dbReference type="AlphaFoldDB" id="A0A913XRD5"/>
<dbReference type="Gene3D" id="3.40.50.300">
    <property type="entry name" value="P-loop containing nucleotide triphosphate hydrolases"/>
    <property type="match status" value="1"/>
</dbReference>
<dbReference type="EnsemblMetazoa" id="XM_021052830.1">
    <property type="protein sequence ID" value="XP_020908489.1"/>
    <property type="gene ID" value="LOC110246482"/>
</dbReference>
<keyword evidence="2" id="KW-0963">Cytoplasm</keyword>
<dbReference type="KEGG" id="epa:110246482"/>
<keyword evidence="7" id="KW-0460">Magnesium</keyword>
<dbReference type="OMA" id="IEKESHY"/>
<keyword evidence="9" id="KW-0342">GTP-binding</keyword>
<dbReference type="Pfam" id="PF12631">
    <property type="entry name" value="MnmE_helical"/>
    <property type="match status" value="1"/>
</dbReference>
<dbReference type="InterPro" id="IPR031168">
    <property type="entry name" value="G_TrmE"/>
</dbReference>
<dbReference type="PRINTS" id="PR00326">
    <property type="entry name" value="GTP1OBG"/>
</dbReference>
<dbReference type="InterPro" id="IPR004520">
    <property type="entry name" value="GTPase_MnmE"/>
</dbReference>
<keyword evidence="5" id="KW-0547">Nucleotide-binding</keyword>
<dbReference type="Pfam" id="PF10396">
    <property type="entry name" value="TrmE_N"/>
    <property type="match status" value="1"/>
</dbReference>
<dbReference type="GO" id="GO:0002098">
    <property type="term" value="P:tRNA wobble uridine modification"/>
    <property type="evidence" value="ECO:0007669"/>
    <property type="project" value="TreeGrafter"/>
</dbReference>
<evidence type="ECO:0000256" key="9">
    <source>
        <dbReference type="ARBA" id="ARBA00023134"/>
    </source>
</evidence>
<dbReference type="FunFam" id="3.40.50.300:FF:001376">
    <property type="entry name" value="tRNA modification GTPase MnmE"/>
    <property type="match status" value="1"/>
</dbReference>
<dbReference type="CDD" id="cd04164">
    <property type="entry name" value="trmE"/>
    <property type="match status" value="1"/>
</dbReference>
<dbReference type="InterPro" id="IPR027266">
    <property type="entry name" value="TrmE/GcvT-like"/>
</dbReference>
<proteinExistence type="inferred from homology"/>
<organism evidence="11 12">
    <name type="scientific">Exaiptasia diaphana</name>
    <name type="common">Tropical sea anemone</name>
    <name type="synonym">Aiptasia pulchella</name>
    <dbReference type="NCBI Taxonomy" id="2652724"/>
    <lineage>
        <taxon>Eukaryota</taxon>
        <taxon>Metazoa</taxon>
        <taxon>Cnidaria</taxon>
        <taxon>Anthozoa</taxon>
        <taxon>Hexacorallia</taxon>
        <taxon>Actiniaria</taxon>
        <taxon>Aiptasiidae</taxon>
        <taxon>Exaiptasia</taxon>
    </lineage>
</organism>
<evidence type="ECO:0000256" key="7">
    <source>
        <dbReference type="ARBA" id="ARBA00022842"/>
    </source>
</evidence>
<dbReference type="InterPro" id="IPR006073">
    <property type="entry name" value="GTP-bd"/>
</dbReference>
<name>A0A913XRD5_EXADI</name>
<evidence type="ECO:0000256" key="1">
    <source>
        <dbReference type="ARBA" id="ARBA00011043"/>
    </source>
</evidence>
<evidence type="ECO:0000256" key="5">
    <source>
        <dbReference type="ARBA" id="ARBA00022741"/>
    </source>
</evidence>
<keyword evidence="6" id="KW-0378">Hydrolase</keyword>
<dbReference type="SUPFAM" id="SSF52540">
    <property type="entry name" value="P-loop containing nucleoside triphosphate hydrolases"/>
    <property type="match status" value="1"/>
</dbReference>
<dbReference type="NCBIfam" id="TIGR00231">
    <property type="entry name" value="small_GTP"/>
    <property type="match status" value="1"/>
</dbReference>
<dbReference type="Gene3D" id="1.20.120.430">
    <property type="entry name" value="tRNA modification GTPase MnmE domain 2"/>
    <property type="match status" value="1"/>
</dbReference>
<evidence type="ECO:0000256" key="3">
    <source>
        <dbReference type="ARBA" id="ARBA00022694"/>
    </source>
</evidence>
<keyword evidence="8" id="KW-0630">Potassium</keyword>
<feature type="domain" description="TrmE-type G" evidence="10">
    <location>
        <begin position="124"/>
        <end position="278"/>
    </location>
</feature>
<dbReference type="PROSITE" id="PS51709">
    <property type="entry name" value="G_TRME"/>
    <property type="match status" value="1"/>
</dbReference>
<dbReference type="InterPro" id="IPR027417">
    <property type="entry name" value="P-loop_NTPase"/>
</dbReference>
<dbReference type="OrthoDB" id="188276at2759"/>
<dbReference type="Proteomes" id="UP000887567">
    <property type="component" value="Unplaced"/>
</dbReference>
<dbReference type="InterPro" id="IPR018948">
    <property type="entry name" value="GTP-bd_TrmE_N"/>
</dbReference>
<dbReference type="GO" id="GO:0030488">
    <property type="term" value="P:tRNA methylation"/>
    <property type="evidence" value="ECO:0007669"/>
    <property type="project" value="TreeGrafter"/>
</dbReference>
<dbReference type="InterPro" id="IPR025867">
    <property type="entry name" value="MnmE_helical"/>
</dbReference>
<dbReference type="InterPro" id="IPR005225">
    <property type="entry name" value="Small_GTP-bd"/>
</dbReference>
<evidence type="ECO:0000259" key="10">
    <source>
        <dbReference type="PROSITE" id="PS51709"/>
    </source>
</evidence>
<dbReference type="NCBIfam" id="TIGR00450">
    <property type="entry name" value="mnmE_trmE_thdF"/>
    <property type="match status" value="1"/>
</dbReference>
<comment type="similarity">
    <text evidence="1">Belongs to the TRAFAC class TrmE-Era-EngA-EngB-Septin-like GTPase superfamily. TrmE GTPase family.</text>
</comment>
<accession>A0A913XRD5</accession>
<dbReference type="InterPro" id="IPR027368">
    <property type="entry name" value="MnmE_dom2"/>
</dbReference>
<protein>
    <recommendedName>
        <fullName evidence="10">TrmE-type G domain-containing protein</fullName>
    </recommendedName>
</protein>